<comment type="caution">
    <text evidence="2">The sequence shown here is derived from an EMBL/GenBank/DDBJ whole genome shotgun (WGS) entry which is preliminary data.</text>
</comment>
<proteinExistence type="predicted"/>
<accession>A0A4Y9XN11</accession>
<organism evidence="2 3">
    <name type="scientific">Dentipellis fragilis</name>
    <dbReference type="NCBI Taxonomy" id="205917"/>
    <lineage>
        <taxon>Eukaryota</taxon>
        <taxon>Fungi</taxon>
        <taxon>Dikarya</taxon>
        <taxon>Basidiomycota</taxon>
        <taxon>Agaricomycotina</taxon>
        <taxon>Agaricomycetes</taxon>
        <taxon>Russulales</taxon>
        <taxon>Hericiaceae</taxon>
        <taxon>Dentipellis</taxon>
    </lineage>
</organism>
<dbReference type="EMBL" id="SEOQ01001711">
    <property type="protein sequence ID" value="TFY50753.1"/>
    <property type="molecule type" value="Genomic_DNA"/>
</dbReference>
<reference evidence="2 3" key="1">
    <citation type="submission" date="2019-02" db="EMBL/GenBank/DDBJ databases">
        <title>Genome sequencing of the rare red list fungi Dentipellis fragilis.</title>
        <authorList>
            <person name="Buettner E."/>
            <person name="Kellner H."/>
        </authorList>
    </citation>
    <scope>NUCLEOTIDE SEQUENCE [LARGE SCALE GENOMIC DNA]</scope>
    <source>
        <strain evidence="2 3">DSM 105465</strain>
    </source>
</reference>
<sequence>MYNGRALEGTDCEFEPAGVDPEHRRCFSLRREPCAELQALRRPVSASGICHQSLSVDVNMASISTSRLQNVHDRDEATSYAGQYIRLCGGDARATSSRGQPPRGLAPRAARRVTAALRAAEASSPPADPAIPSHKQDLRVRRPSSKNSGVVNAALSPIFTPITLATDGDLRLGLRLVTAGALAPSVCASPGAQTAGAARRRGYVPWPEAEHETRSGELQFGCKQSASTPHIAQIRWGSSVRRRAEKESMALTAESMSMRC</sequence>
<gene>
    <name evidence="2" type="ORF">EVG20_g11348</name>
</gene>
<keyword evidence="3" id="KW-1185">Reference proteome</keyword>
<protein>
    <submittedName>
        <fullName evidence="2">Uncharacterized protein</fullName>
    </submittedName>
</protein>
<feature type="region of interest" description="Disordered" evidence="1">
    <location>
        <begin position="119"/>
        <end position="145"/>
    </location>
</feature>
<feature type="compositionally biased region" description="Low complexity" evidence="1">
    <location>
        <begin position="119"/>
        <end position="133"/>
    </location>
</feature>
<evidence type="ECO:0000313" key="2">
    <source>
        <dbReference type="EMBL" id="TFY50753.1"/>
    </source>
</evidence>
<evidence type="ECO:0000313" key="3">
    <source>
        <dbReference type="Proteomes" id="UP000298327"/>
    </source>
</evidence>
<evidence type="ECO:0000256" key="1">
    <source>
        <dbReference type="SAM" id="MobiDB-lite"/>
    </source>
</evidence>
<dbReference type="AlphaFoldDB" id="A0A4Y9XN11"/>
<name>A0A4Y9XN11_9AGAM</name>
<dbReference type="Proteomes" id="UP000298327">
    <property type="component" value="Unassembled WGS sequence"/>
</dbReference>